<keyword evidence="3" id="KW-1185">Reference proteome</keyword>
<gene>
    <name evidence="2" type="ORF">DY000_02005265</name>
</gene>
<evidence type="ECO:0000313" key="2">
    <source>
        <dbReference type="EMBL" id="KAF3551501.1"/>
    </source>
</evidence>
<dbReference type="EMBL" id="QGKV02000832">
    <property type="protein sequence ID" value="KAF3551501.1"/>
    <property type="molecule type" value="Genomic_DNA"/>
</dbReference>
<protein>
    <submittedName>
        <fullName evidence="2">Uncharacterized protein</fullName>
    </submittedName>
</protein>
<reference evidence="2 3" key="1">
    <citation type="journal article" date="2020" name="BMC Genomics">
        <title>Intraspecific diversification of the crop wild relative Brassica cretica Lam. using demographic model selection.</title>
        <authorList>
            <person name="Kioukis A."/>
            <person name="Michalopoulou V.A."/>
            <person name="Briers L."/>
            <person name="Pirintsos S."/>
            <person name="Studholme D.J."/>
            <person name="Pavlidis P."/>
            <person name="Sarris P.F."/>
        </authorList>
    </citation>
    <scope>NUCLEOTIDE SEQUENCE [LARGE SCALE GENOMIC DNA]</scope>
    <source>
        <strain evidence="3">cv. PFS-1207/04</strain>
    </source>
</reference>
<name>A0ABQ7CIJ9_BRACR</name>
<evidence type="ECO:0000256" key="1">
    <source>
        <dbReference type="SAM" id="MobiDB-lite"/>
    </source>
</evidence>
<dbReference type="Proteomes" id="UP000266723">
    <property type="component" value="Unassembled WGS sequence"/>
</dbReference>
<accession>A0ABQ7CIJ9</accession>
<proteinExistence type="predicted"/>
<evidence type="ECO:0000313" key="3">
    <source>
        <dbReference type="Proteomes" id="UP000266723"/>
    </source>
</evidence>
<feature type="compositionally biased region" description="Basic and acidic residues" evidence="1">
    <location>
        <begin position="133"/>
        <end position="143"/>
    </location>
</feature>
<sequence>MVIGSFMDLGMEFCFQEGEMSTNFSESTKIGLKFILRNHSTISFVACIPIDVATESVWLDLDKNAGSSDFQTWVAHDRRRSRPLATSSVENPRSIAGKTRSETPPSFALAEEHGDNEERNSYGRNGILGKAWRPHDGGGDRRKNLTVKL</sequence>
<comment type="caution">
    <text evidence="2">The sequence shown here is derived from an EMBL/GenBank/DDBJ whole genome shotgun (WGS) entry which is preliminary data.</text>
</comment>
<feature type="region of interest" description="Disordered" evidence="1">
    <location>
        <begin position="78"/>
        <end position="149"/>
    </location>
</feature>
<feature type="compositionally biased region" description="Basic and acidic residues" evidence="1">
    <location>
        <begin position="110"/>
        <end position="121"/>
    </location>
</feature>
<organism evidence="2 3">
    <name type="scientific">Brassica cretica</name>
    <name type="common">Mustard</name>
    <dbReference type="NCBI Taxonomy" id="69181"/>
    <lineage>
        <taxon>Eukaryota</taxon>
        <taxon>Viridiplantae</taxon>
        <taxon>Streptophyta</taxon>
        <taxon>Embryophyta</taxon>
        <taxon>Tracheophyta</taxon>
        <taxon>Spermatophyta</taxon>
        <taxon>Magnoliopsida</taxon>
        <taxon>eudicotyledons</taxon>
        <taxon>Gunneridae</taxon>
        <taxon>Pentapetalae</taxon>
        <taxon>rosids</taxon>
        <taxon>malvids</taxon>
        <taxon>Brassicales</taxon>
        <taxon>Brassicaceae</taxon>
        <taxon>Brassiceae</taxon>
        <taxon>Brassica</taxon>
    </lineage>
</organism>